<evidence type="ECO:0000256" key="1">
    <source>
        <dbReference type="ARBA" id="ARBA00008857"/>
    </source>
</evidence>
<comment type="similarity">
    <text evidence="1">Belongs to the 'phage' integrase family.</text>
</comment>
<evidence type="ECO:0000256" key="2">
    <source>
        <dbReference type="ARBA" id="ARBA00023125"/>
    </source>
</evidence>
<dbReference type="PANTHER" id="PTHR30349:SF41">
    <property type="entry name" value="INTEGRASE_RECOMBINASE PROTEIN MJ0367-RELATED"/>
    <property type="match status" value="1"/>
</dbReference>
<dbReference type="GO" id="GO:0015074">
    <property type="term" value="P:DNA integration"/>
    <property type="evidence" value="ECO:0007669"/>
    <property type="project" value="InterPro"/>
</dbReference>
<organism evidence="5 6">
    <name type="scientific">Desulfosarcina ovata subsp. ovata</name>
    <dbReference type="NCBI Taxonomy" id="2752305"/>
    <lineage>
        <taxon>Bacteria</taxon>
        <taxon>Pseudomonadati</taxon>
        <taxon>Thermodesulfobacteriota</taxon>
        <taxon>Desulfobacteria</taxon>
        <taxon>Desulfobacterales</taxon>
        <taxon>Desulfosarcinaceae</taxon>
        <taxon>Desulfosarcina</taxon>
    </lineage>
</organism>
<dbReference type="Proteomes" id="UP000422108">
    <property type="component" value="Chromosome"/>
</dbReference>
<dbReference type="AlphaFoldDB" id="A0A5K8AHF4"/>
<dbReference type="RefSeq" id="WP_155312882.1">
    <property type="nucleotide sequence ID" value="NZ_AP021879.1"/>
</dbReference>
<evidence type="ECO:0000256" key="3">
    <source>
        <dbReference type="ARBA" id="ARBA00023172"/>
    </source>
</evidence>
<name>A0A5K8AHF4_9BACT</name>
<reference evidence="5 6" key="1">
    <citation type="submission" date="2019-11" db="EMBL/GenBank/DDBJ databases">
        <title>Comparative genomics of hydrocarbon-degrading Desulfosarcina strains.</title>
        <authorList>
            <person name="Watanabe M."/>
            <person name="Kojima H."/>
            <person name="Fukui M."/>
        </authorList>
    </citation>
    <scope>NUCLEOTIDE SEQUENCE [LARGE SCALE GENOMIC DNA]</scope>
    <source>
        <strain evidence="6">oXyS1</strain>
    </source>
</reference>
<dbReference type="InterPro" id="IPR050090">
    <property type="entry name" value="Tyrosine_recombinase_XerCD"/>
</dbReference>
<dbReference type="InterPro" id="IPR013762">
    <property type="entry name" value="Integrase-like_cat_sf"/>
</dbReference>
<accession>A0A5K8AHF4</accession>
<dbReference type="GO" id="GO:0006310">
    <property type="term" value="P:DNA recombination"/>
    <property type="evidence" value="ECO:0007669"/>
    <property type="project" value="UniProtKB-KW"/>
</dbReference>
<gene>
    <name evidence="5" type="ORF">DSCOOX_52670</name>
</gene>
<dbReference type="InterPro" id="IPR011010">
    <property type="entry name" value="DNA_brk_join_enz"/>
</dbReference>
<dbReference type="GO" id="GO:0003677">
    <property type="term" value="F:DNA binding"/>
    <property type="evidence" value="ECO:0007669"/>
    <property type="project" value="UniProtKB-KW"/>
</dbReference>
<dbReference type="PANTHER" id="PTHR30349">
    <property type="entry name" value="PHAGE INTEGRASE-RELATED"/>
    <property type="match status" value="1"/>
</dbReference>
<dbReference type="SUPFAM" id="SSF56349">
    <property type="entry name" value="DNA breaking-rejoining enzymes"/>
    <property type="match status" value="1"/>
</dbReference>
<evidence type="ECO:0000259" key="4">
    <source>
        <dbReference type="PROSITE" id="PS51898"/>
    </source>
</evidence>
<dbReference type="Pfam" id="PF00589">
    <property type="entry name" value="Phage_integrase"/>
    <property type="match status" value="1"/>
</dbReference>
<keyword evidence="2" id="KW-0238">DNA-binding</keyword>
<dbReference type="InterPro" id="IPR002104">
    <property type="entry name" value="Integrase_catalytic"/>
</dbReference>
<dbReference type="Gene3D" id="1.10.443.10">
    <property type="entry name" value="Intergrase catalytic core"/>
    <property type="match status" value="1"/>
</dbReference>
<protein>
    <submittedName>
        <fullName evidence="5">Integrase</fullName>
    </submittedName>
</protein>
<proteinExistence type="inferred from homology"/>
<feature type="domain" description="Tyr recombinase" evidence="4">
    <location>
        <begin position="106"/>
        <end position="308"/>
    </location>
</feature>
<dbReference type="PROSITE" id="PS51898">
    <property type="entry name" value="TYR_RECOMBINASE"/>
    <property type="match status" value="1"/>
</dbReference>
<keyword evidence="6" id="KW-1185">Reference proteome</keyword>
<evidence type="ECO:0000313" key="6">
    <source>
        <dbReference type="Proteomes" id="UP000422108"/>
    </source>
</evidence>
<sequence length="324" mass="37459">MEPREETFAQIVDDYVQEKRATGYRFDKGSQMLRRIVDIQEEIDHGIPRLSRKLVERWIEKTPWENETNRSHRLSVLRGLGAYMVRMGYDAIIVPQRLTLLKDYAYTPYIFSDRELGSLLGTVDQLCATGISTHSDLVFPVVFRILIGCGSRITETLQIEKKDVDVENGTLSLRITKNRKERIIPMAESLVLRCREYVCNSQSIRSFNSSRWFFPNKKSIPYNSGTAYGLYRKALRLSGISHGGRGKGPRLHDLRHTFAVRVLNKWVRDGKNLTTALPYLAIYMGHEGLKACQHYLRLTAVMFPELIKTVEKKYGWIIPEAYHE</sequence>
<evidence type="ECO:0000313" key="5">
    <source>
        <dbReference type="EMBL" id="BBO92087.1"/>
    </source>
</evidence>
<dbReference type="EMBL" id="AP021879">
    <property type="protein sequence ID" value="BBO92087.1"/>
    <property type="molecule type" value="Genomic_DNA"/>
</dbReference>
<keyword evidence="3" id="KW-0233">DNA recombination</keyword>